<feature type="region of interest" description="Disordered" evidence="1">
    <location>
        <begin position="1"/>
        <end position="40"/>
    </location>
</feature>
<evidence type="ECO:0000313" key="2">
    <source>
        <dbReference type="EMBL" id="SDZ20032.1"/>
    </source>
</evidence>
<organism evidence="2 3">
    <name type="scientific">Saccharopolyspora shandongensis</name>
    <dbReference type="NCBI Taxonomy" id="418495"/>
    <lineage>
        <taxon>Bacteria</taxon>
        <taxon>Bacillati</taxon>
        <taxon>Actinomycetota</taxon>
        <taxon>Actinomycetes</taxon>
        <taxon>Pseudonocardiales</taxon>
        <taxon>Pseudonocardiaceae</taxon>
        <taxon>Saccharopolyspora</taxon>
    </lineage>
</organism>
<proteinExistence type="predicted"/>
<evidence type="ECO:0000313" key="3">
    <source>
        <dbReference type="Proteomes" id="UP000199529"/>
    </source>
</evidence>
<evidence type="ECO:0000256" key="1">
    <source>
        <dbReference type="SAM" id="MobiDB-lite"/>
    </source>
</evidence>
<gene>
    <name evidence="2" type="ORF">SAMN05216215_105133</name>
</gene>
<dbReference type="EMBL" id="FNOK01000051">
    <property type="protein sequence ID" value="SDZ20032.1"/>
    <property type="molecule type" value="Genomic_DNA"/>
</dbReference>
<feature type="compositionally biased region" description="Polar residues" evidence="1">
    <location>
        <begin position="29"/>
        <end position="40"/>
    </location>
</feature>
<reference evidence="3" key="1">
    <citation type="submission" date="2016-10" db="EMBL/GenBank/DDBJ databases">
        <authorList>
            <person name="Varghese N."/>
            <person name="Submissions S."/>
        </authorList>
    </citation>
    <scope>NUCLEOTIDE SEQUENCE [LARGE SCALE GENOMIC DNA]</scope>
    <source>
        <strain evidence="3">CGMCC 4.3530</strain>
    </source>
</reference>
<dbReference type="AlphaFoldDB" id="A0A1H3R2H8"/>
<name>A0A1H3R2H8_9PSEU</name>
<dbReference type="STRING" id="418495.SAMN05216215_105133"/>
<keyword evidence="3" id="KW-1185">Reference proteome</keyword>
<sequence length="40" mass="3805">MIPSGGANSVEPGGPGTHNDTTTRKATAAPSTTHTAKAGG</sequence>
<protein>
    <submittedName>
        <fullName evidence="2">Uncharacterized protein</fullName>
    </submittedName>
</protein>
<accession>A0A1H3R2H8</accession>
<dbReference type="Proteomes" id="UP000199529">
    <property type="component" value="Unassembled WGS sequence"/>
</dbReference>